<dbReference type="Proteomes" id="UP000009049">
    <property type="component" value="Chromosome"/>
</dbReference>
<dbReference type="STRING" id="313596.RB2501_06550"/>
<keyword evidence="3 7" id="KW-0375">Hydrogen ion transport</keyword>
<sequence length="178" mass="19393">MSEARAASRYAKAVLDLALEQKKAGDVEKDMQQLLDTLSGSDSLWEVLTSPVLKGTDKASALGAIFGDASKLTVQLFGLLAENKRIGMLDEVARQYIARYEEIKGQDVAHVTTAVPLTQALEKKVLGQLQAITGKDVTLEQTVDPELIGGFVLRVGDLEYNASLAHKLENLKRELVQK</sequence>
<comment type="subcellular location">
    <subcellularLocation>
        <location evidence="7">Cell inner membrane</location>
        <topology evidence="7">Peripheral membrane protein</topology>
    </subcellularLocation>
    <subcellularLocation>
        <location evidence="1">Membrane</location>
    </subcellularLocation>
</comment>
<comment type="subunit">
    <text evidence="7">F-type ATPases have 2 components, F(1) - the catalytic core - and F(0) - the membrane proton channel. F(1) has five subunits: alpha(3), beta(3), gamma(1), delta(1), epsilon(1). F(0) has three main subunits: a(1), b(2) and c(10-14). The alpha and beta chains form an alternating ring which encloses part of the gamma chain. F(1) is attached to F(0) by a central stalk formed by the gamma and epsilon chains, while a peripheral stalk is formed by the delta and b chains.</text>
</comment>
<gene>
    <name evidence="7" type="primary">atpH</name>
    <name evidence="8" type="ordered locus">RB2501_06550</name>
</gene>
<keyword evidence="7" id="KW-0997">Cell inner membrane</keyword>
<evidence type="ECO:0000256" key="6">
    <source>
        <dbReference type="ARBA" id="ARBA00023310"/>
    </source>
</evidence>
<dbReference type="InterPro" id="IPR000711">
    <property type="entry name" value="ATPase_OSCP/dsu"/>
</dbReference>
<dbReference type="HOGENOM" id="CLU_085114_4_1_10"/>
<proteinExistence type="inferred from homology"/>
<reference evidence="8 9" key="1">
    <citation type="journal article" date="2009" name="J. Bacteriol.">
        <title>Complete genome sequence of Robiginitalea biformata HTCC2501.</title>
        <authorList>
            <person name="Oh H.M."/>
            <person name="Giovannoni S.J."/>
            <person name="Lee K."/>
            <person name="Ferriera S."/>
            <person name="Johnson J."/>
            <person name="Cho J.C."/>
        </authorList>
    </citation>
    <scope>NUCLEOTIDE SEQUENCE [LARGE SCALE GENOMIC DNA]</scope>
    <source>
        <strain evidence="9">ATCC BAA-864 / HTCC2501 / KCTC 12146</strain>
    </source>
</reference>
<dbReference type="SUPFAM" id="SSF47928">
    <property type="entry name" value="N-terminal domain of the delta subunit of the F1F0-ATP synthase"/>
    <property type="match status" value="1"/>
</dbReference>
<evidence type="ECO:0000256" key="3">
    <source>
        <dbReference type="ARBA" id="ARBA00022781"/>
    </source>
</evidence>
<evidence type="ECO:0000256" key="5">
    <source>
        <dbReference type="ARBA" id="ARBA00023136"/>
    </source>
</evidence>
<keyword evidence="6 7" id="KW-0066">ATP synthesis</keyword>
<dbReference type="InterPro" id="IPR026015">
    <property type="entry name" value="ATP_synth_OSCP/delta_N_sf"/>
</dbReference>
<keyword evidence="4 7" id="KW-0406">Ion transport</keyword>
<dbReference type="KEGG" id="rbi:RB2501_06550"/>
<dbReference type="HAMAP" id="MF_01416">
    <property type="entry name" value="ATP_synth_delta_bact"/>
    <property type="match status" value="1"/>
</dbReference>
<evidence type="ECO:0000313" key="9">
    <source>
        <dbReference type="Proteomes" id="UP000009049"/>
    </source>
</evidence>
<comment type="function">
    <text evidence="7">This protein is part of the stalk that links CF(0) to CF(1). It either transmits conformational changes from CF(0) to CF(1) or is implicated in proton conduction.</text>
</comment>
<keyword evidence="7" id="KW-1003">Cell membrane</keyword>
<dbReference type="PANTHER" id="PTHR11910">
    <property type="entry name" value="ATP SYNTHASE DELTA CHAIN"/>
    <property type="match status" value="1"/>
</dbReference>
<comment type="function">
    <text evidence="7">F(1)F(0) ATP synthase produces ATP from ADP in the presence of a proton or sodium gradient. F-type ATPases consist of two structural domains, F(1) containing the extramembraneous catalytic core and F(0) containing the membrane proton channel, linked together by a central stalk and a peripheral stalk. During catalysis, ATP synthesis in the catalytic domain of F(1) is coupled via a rotary mechanism of the central stalk subunits to proton translocation.</text>
</comment>
<dbReference type="PRINTS" id="PR00125">
    <property type="entry name" value="ATPASEDELTA"/>
</dbReference>
<keyword evidence="7" id="KW-0139">CF(1)</keyword>
<dbReference type="GO" id="GO:0046933">
    <property type="term" value="F:proton-transporting ATP synthase activity, rotational mechanism"/>
    <property type="evidence" value="ECO:0007669"/>
    <property type="project" value="UniProtKB-UniRule"/>
</dbReference>
<dbReference type="GO" id="GO:0045259">
    <property type="term" value="C:proton-transporting ATP synthase complex"/>
    <property type="evidence" value="ECO:0007669"/>
    <property type="project" value="UniProtKB-KW"/>
</dbReference>
<dbReference type="Pfam" id="PF00213">
    <property type="entry name" value="OSCP"/>
    <property type="match status" value="1"/>
</dbReference>
<evidence type="ECO:0000256" key="1">
    <source>
        <dbReference type="ARBA" id="ARBA00004370"/>
    </source>
</evidence>
<dbReference type="GO" id="GO:0005886">
    <property type="term" value="C:plasma membrane"/>
    <property type="evidence" value="ECO:0007669"/>
    <property type="project" value="UniProtKB-SubCell"/>
</dbReference>
<dbReference type="RefSeq" id="WP_015753295.1">
    <property type="nucleotide sequence ID" value="NC_013222.1"/>
</dbReference>
<dbReference type="AlphaFoldDB" id="A4CHY0"/>
<evidence type="ECO:0000256" key="4">
    <source>
        <dbReference type="ARBA" id="ARBA00023065"/>
    </source>
</evidence>
<comment type="similarity">
    <text evidence="7">Belongs to the ATPase delta chain family.</text>
</comment>
<dbReference type="EMBL" id="CP001712">
    <property type="protein sequence ID" value="EAR16538.1"/>
    <property type="molecule type" value="Genomic_DNA"/>
</dbReference>
<evidence type="ECO:0000256" key="2">
    <source>
        <dbReference type="ARBA" id="ARBA00022448"/>
    </source>
</evidence>
<dbReference type="OrthoDB" id="9802471at2"/>
<keyword evidence="9" id="KW-1185">Reference proteome</keyword>
<name>A4CHY0_ROBBH</name>
<protein>
    <recommendedName>
        <fullName evidence="7">ATP synthase subunit delta</fullName>
    </recommendedName>
    <alternativeName>
        <fullName evidence="7">ATP synthase F(1) sector subunit delta</fullName>
    </alternativeName>
    <alternativeName>
        <fullName evidence="7">F-type ATPase subunit delta</fullName>
        <shortName evidence="7">F-ATPase subunit delta</shortName>
    </alternativeName>
</protein>
<keyword evidence="2 7" id="KW-0813">Transport</keyword>
<keyword evidence="5 7" id="KW-0472">Membrane</keyword>
<dbReference type="eggNOG" id="COG0712">
    <property type="taxonomic scope" value="Bacteria"/>
</dbReference>
<accession>A4CHY0</accession>
<dbReference type="PROSITE" id="PS00389">
    <property type="entry name" value="ATPASE_DELTA"/>
    <property type="match status" value="1"/>
</dbReference>
<organism evidence="8 9">
    <name type="scientific">Robiginitalea biformata (strain ATCC BAA-864 / DSM 15991 / KCTC 12146 / HTCC2501)</name>
    <dbReference type="NCBI Taxonomy" id="313596"/>
    <lineage>
        <taxon>Bacteria</taxon>
        <taxon>Pseudomonadati</taxon>
        <taxon>Bacteroidota</taxon>
        <taxon>Flavobacteriia</taxon>
        <taxon>Flavobacteriales</taxon>
        <taxon>Flavobacteriaceae</taxon>
        <taxon>Robiginitalea</taxon>
    </lineage>
</organism>
<dbReference type="Gene3D" id="1.10.520.20">
    <property type="entry name" value="N-terminal domain of the delta subunit of the F1F0-ATP synthase"/>
    <property type="match status" value="1"/>
</dbReference>
<dbReference type="NCBIfam" id="TIGR01145">
    <property type="entry name" value="ATP_synt_delta"/>
    <property type="match status" value="1"/>
</dbReference>
<evidence type="ECO:0000256" key="7">
    <source>
        <dbReference type="HAMAP-Rule" id="MF_01416"/>
    </source>
</evidence>
<evidence type="ECO:0000313" key="8">
    <source>
        <dbReference type="EMBL" id="EAR16538.1"/>
    </source>
</evidence>
<dbReference type="InterPro" id="IPR020781">
    <property type="entry name" value="ATPase_OSCP/d_CS"/>
</dbReference>